<dbReference type="KEGG" id="pnt:G5B91_26630"/>
<gene>
    <name evidence="3" type="ORF">G5B91_26630</name>
    <name evidence="2" type="ORF">I5I61_12005</name>
</gene>
<dbReference type="RefSeq" id="WP_081753934.1">
    <property type="nucleotide sequence ID" value="NZ_CP049140.1"/>
</dbReference>
<evidence type="ECO:0000313" key="3">
    <source>
        <dbReference type="EMBL" id="QIE89641.1"/>
    </source>
</evidence>
<dbReference type="AlphaFoldDB" id="A0A6G6J591"/>
<dbReference type="EMBL" id="JADTFC010000024">
    <property type="protein sequence ID" value="MBG6288173.1"/>
    <property type="molecule type" value="Genomic_DNA"/>
</dbReference>
<dbReference type="Proteomes" id="UP000501063">
    <property type="component" value="Chromosome"/>
</dbReference>
<dbReference type="InterPro" id="IPR009677">
    <property type="entry name" value="DUF1266"/>
</dbReference>
<sequence length="488" mass="53455">MMGWILSSLTAIRALGARVGLRGDGHFPGPRARRRRPSTPAGPEPLLCFGALMAACNGALGHSLAGECSEVAAGLDRELGECWGIDDAGSARSTLQDMLLEAHGQQLDGDFQRLQRNESSAFDGEQRLRWQRAKQAWVKAGLTLPCHLSMAAHDYECIAWLARRCRACGYLTEAEAWLTLAWVADAAIRSFANWQDYAASFVLGRATLLRDGQQTALAIRAFKELMGERRKGNAVAGLWQAHPLAGIQVAEVVLHSEHSVERPGLPARRALLAFGALIATSGGARADSLAIADHERELNRAWLAERWNATDQNGVLQRMEWLMDHGSRLKLDPLLGQLGTVGGKRKTDGVAGGARFEQARRALLKAGHDPEMIEDCQTLLAYDLERAAFGARLAFSAGLLDEETLWNALRHMARQARAAFDCWEQYLISMVLGHALANEDWEVGKRLIRSGMELLDGISPFADYLSPWQACPLRQLPLLHALGHAGAR</sequence>
<reference evidence="2 5" key="2">
    <citation type="submission" date="2020-11" db="EMBL/GenBank/DDBJ databases">
        <title>Enhanced detection system for hospital associated transmission using whole genome sequencing surveillance.</title>
        <authorList>
            <person name="Harrison L.H."/>
            <person name="Van Tyne D."/>
            <person name="Marsh J.W."/>
            <person name="Griffith M.P."/>
            <person name="Snyder D.J."/>
            <person name="Cooper V.S."/>
            <person name="Mustapha M."/>
        </authorList>
    </citation>
    <scope>NUCLEOTIDE SEQUENCE [LARGE SCALE GENOMIC DNA]</scope>
    <source>
        <strain evidence="2 5">PSA00705</strain>
    </source>
</reference>
<keyword evidence="5" id="KW-1185">Reference proteome</keyword>
<organism evidence="3 4">
    <name type="scientific">Pseudomonas nitroreducens</name>
    <dbReference type="NCBI Taxonomy" id="46680"/>
    <lineage>
        <taxon>Bacteria</taxon>
        <taxon>Pseudomonadati</taxon>
        <taxon>Pseudomonadota</taxon>
        <taxon>Gammaproteobacteria</taxon>
        <taxon>Pseudomonadales</taxon>
        <taxon>Pseudomonadaceae</taxon>
        <taxon>Pseudomonas</taxon>
    </lineage>
</organism>
<dbReference type="EMBL" id="CP049140">
    <property type="protein sequence ID" value="QIE89641.1"/>
    <property type="molecule type" value="Genomic_DNA"/>
</dbReference>
<feature type="domain" description="DUF1266" evidence="1">
    <location>
        <begin position="79"/>
        <end position="226"/>
    </location>
</feature>
<accession>A0A6G6J591</accession>
<feature type="domain" description="DUF1266" evidence="1">
    <location>
        <begin position="303"/>
        <end position="472"/>
    </location>
</feature>
<evidence type="ECO:0000313" key="5">
    <source>
        <dbReference type="Proteomes" id="UP000608450"/>
    </source>
</evidence>
<reference evidence="3 4" key="1">
    <citation type="submission" date="2020-02" db="EMBL/GenBank/DDBJ databases">
        <title>Integrative conjugative elements (ICEs) and plasmids drive adaptation of Pseudomonas nitroreducens strain HBP1 to wastewater environment.</title>
        <authorList>
            <person name="Sentchilo V."/>
            <person name="Carraro N."/>
            <person name="Bertelli C."/>
            <person name="van der Meer J.R."/>
        </authorList>
    </citation>
    <scope>NUCLEOTIDE SEQUENCE [LARGE SCALE GENOMIC DNA]</scope>
    <source>
        <strain evidence="3 4">HBP1</strain>
    </source>
</reference>
<name>A0A6G6J591_PSENT</name>
<dbReference type="Proteomes" id="UP000608450">
    <property type="component" value="Unassembled WGS sequence"/>
</dbReference>
<evidence type="ECO:0000313" key="4">
    <source>
        <dbReference type="Proteomes" id="UP000501063"/>
    </source>
</evidence>
<protein>
    <submittedName>
        <fullName evidence="3">DUF1266 domain-containing protein</fullName>
    </submittedName>
</protein>
<dbReference type="Pfam" id="PF06889">
    <property type="entry name" value="DUF1266"/>
    <property type="match status" value="2"/>
</dbReference>
<proteinExistence type="predicted"/>
<evidence type="ECO:0000313" key="2">
    <source>
        <dbReference type="EMBL" id="MBG6288173.1"/>
    </source>
</evidence>
<evidence type="ECO:0000259" key="1">
    <source>
        <dbReference type="Pfam" id="PF06889"/>
    </source>
</evidence>